<gene>
    <name evidence="2" type="ORF">MJA45_13105</name>
</gene>
<evidence type="ECO:0000313" key="3">
    <source>
        <dbReference type="Proteomes" id="UP001305702"/>
    </source>
</evidence>
<proteinExistence type="predicted"/>
<dbReference type="Proteomes" id="UP001305702">
    <property type="component" value="Chromosome"/>
</dbReference>
<name>A0AA96LKU3_9BACL</name>
<feature type="transmembrane region" description="Helical" evidence="1">
    <location>
        <begin position="27"/>
        <end position="47"/>
    </location>
</feature>
<evidence type="ECO:0000256" key="1">
    <source>
        <dbReference type="SAM" id="Phobius"/>
    </source>
</evidence>
<dbReference type="RefSeq" id="WP_315607691.1">
    <property type="nucleotide sequence ID" value="NZ_CP130318.1"/>
</dbReference>
<keyword evidence="1" id="KW-0812">Transmembrane</keyword>
<dbReference type="EMBL" id="CP130318">
    <property type="protein sequence ID" value="WNQ13910.1"/>
    <property type="molecule type" value="Genomic_DNA"/>
</dbReference>
<dbReference type="AlphaFoldDB" id="A0AA96LKU3"/>
<protein>
    <submittedName>
        <fullName evidence="2">Uncharacterized protein</fullName>
    </submittedName>
</protein>
<accession>A0AA96LKU3</accession>
<sequence length="91" mass="10184">MDMQEFVLKEPVNKKEKRTKQYRDNRVAMILQGIGVLNIICGILIGLSMGNGFLVAYLFGGIVTGVLFIGFGEVIKLLHEINERQKVSMKA</sequence>
<feature type="transmembrane region" description="Helical" evidence="1">
    <location>
        <begin position="53"/>
        <end position="75"/>
    </location>
</feature>
<dbReference type="KEGG" id="paun:MJA45_13105"/>
<keyword evidence="1" id="KW-1133">Transmembrane helix</keyword>
<organism evidence="2 3">
    <name type="scientific">Paenibacillus aurantius</name>
    <dbReference type="NCBI Taxonomy" id="2918900"/>
    <lineage>
        <taxon>Bacteria</taxon>
        <taxon>Bacillati</taxon>
        <taxon>Bacillota</taxon>
        <taxon>Bacilli</taxon>
        <taxon>Bacillales</taxon>
        <taxon>Paenibacillaceae</taxon>
        <taxon>Paenibacillus</taxon>
    </lineage>
</organism>
<keyword evidence="1" id="KW-0472">Membrane</keyword>
<reference evidence="2 3" key="1">
    <citation type="submission" date="2022-02" db="EMBL/GenBank/DDBJ databases">
        <title>Paenibacillus sp. MBLB1776 Whole Genome Shotgun Sequencing.</title>
        <authorList>
            <person name="Hwang C.Y."/>
            <person name="Cho E.-S."/>
            <person name="Seo M.-J."/>
        </authorList>
    </citation>
    <scope>NUCLEOTIDE SEQUENCE [LARGE SCALE GENOMIC DNA]</scope>
    <source>
        <strain evidence="2 3">MBLB1776</strain>
    </source>
</reference>
<keyword evidence="3" id="KW-1185">Reference proteome</keyword>
<evidence type="ECO:0000313" key="2">
    <source>
        <dbReference type="EMBL" id="WNQ13910.1"/>
    </source>
</evidence>